<name>A0A1D8EV05_9CAUD</name>
<evidence type="ECO:0000313" key="2">
    <source>
        <dbReference type="Proteomes" id="UP000223831"/>
    </source>
</evidence>
<dbReference type="Proteomes" id="UP000223831">
    <property type="component" value="Genome"/>
</dbReference>
<gene>
    <name evidence="1" type="primary">30</name>
    <name evidence="1" type="ORF">PBI_NAZO_30</name>
</gene>
<organism evidence="1 2">
    <name type="scientific">Mycobacterium phage Nazo</name>
    <dbReference type="NCBI Taxonomy" id="1897547"/>
    <lineage>
        <taxon>Viruses</taxon>
        <taxon>Duplodnaviria</taxon>
        <taxon>Heunggongvirae</taxon>
        <taxon>Uroviricota</taxon>
        <taxon>Caudoviricetes</taxon>
        <taxon>Pclasvirinae</taxon>
        <taxon>Bignuzvirus</taxon>
        <taxon>Bignuzvirus bignuz</taxon>
    </lineage>
</organism>
<evidence type="ECO:0000313" key="1">
    <source>
        <dbReference type="EMBL" id="AOT24869.1"/>
    </source>
</evidence>
<accession>A0A1D8EV05</accession>
<protein>
    <submittedName>
        <fullName evidence="1">Uncharacterized protein</fullName>
    </submittedName>
</protein>
<sequence>MNAAAWGPALLSSSVVAATIPIVIAFMNRRHTRALTEQVQADRDNKVAETAQKWIDVLDENRTEAYKLMEQRWRHCEAGRTQDQKSLDRLIDAVTELIPLVPADAAETAAVRAAVRAARRARYPNSDE</sequence>
<reference evidence="1 2" key="1">
    <citation type="submission" date="2016-07" db="EMBL/GenBank/DDBJ databases">
        <authorList>
            <person name="Adam N."/>
            <person name="Zuma S.H."/>
            <person name="Shabalala X.C."/>
            <person name="Zuke Z.H."/>
            <person name="Mpangane S."/>
            <person name="Maenetje N."/>
            <person name="Lafia M."/>
            <person name="Tshabalala L.M."/>
            <person name="Zwane T.C."/>
            <person name="Garlena R.A."/>
            <person name="Russell D.A."/>
            <person name="Bowman C.A."/>
            <person name="Rubin E."/>
            <person name="Larsen M.H."/>
            <person name="Guerrero C.A."/>
            <person name="Jacobs-Sera D."/>
            <person name="Hatfull G.F."/>
        </authorList>
    </citation>
    <scope>NUCLEOTIDE SEQUENCE [LARGE SCALE GENOMIC DNA]</scope>
</reference>
<dbReference type="EMBL" id="KX641262">
    <property type="protein sequence ID" value="AOT24869.1"/>
    <property type="molecule type" value="Genomic_DNA"/>
</dbReference>
<proteinExistence type="predicted"/>